<keyword evidence="1" id="KW-0472">Membrane</keyword>
<evidence type="ECO:0000256" key="1">
    <source>
        <dbReference type="SAM" id="Phobius"/>
    </source>
</evidence>
<keyword evidence="1" id="KW-1133">Transmembrane helix</keyword>
<dbReference type="OrthoDB" id="425344at2759"/>
<name>A0A5B7HWI4_PORTR</name>
<dbReference type="AlphaFoldDB" id="A0A5B7HWI4"/>
<evidence type="ECO:0000313" key="3">
    <source>
        <dbReference type="Proteomes" id="UP000324222"/>
    </source>
</evidence>
<gene>
    <name evidence="2" type="ORF">E2C01_067078</name>
</gene>
<keyword evidence="1" id="KW-0812">Transmembrane</keyword>
<comment type="caution">
    <text evidence="2">The sequence shown here is derived from an EMBL/GenBank/DDBJ whole genome shotgun (WGS) entry which is preliminary data.</text>
</comment>
<organism evidence="2 3">
    <name type="scientific">Portunus trituberculatus</name>
    <name type="common">Swimming crab</name>
    <name type="synonym">Neptunus trituberculatus</name>
    <dbReference type="NCBI Taxonomy" id="210409"/>
    <lineage>
        <taxon>Eukaryota</taxon>
        <taxon>Metazoa</taxon>
        <taxon>Ecdysozoa</taxon>
        <taxon>Arthropoda</taxon>
        <taxon>Crustacea</taxon>
        <taxon>Multicrustacea</taxon>
        <taxon>Malacostraca</taxon>
        <taxon>Eumalacostraca</taxon>
        <taxon>Eucarida</taxon>
        <taxon>Decapoda</taxon>
        <taxon>Pleocyemata</taxon>
        <taxon>Brachyura</taxon>
        <taxon>Eubrachyura</taxon>
        <taxon>Portunoidea</taxon>
        <taxon>Portunidae</taxon>
        <taxon>Portuninae</taxon>
        <taxon>Portunus</taxon>
    </lineage>
</organism>
<feature type="transmembrane region" description="Helical" evidence="1">
    <location>
        <begin position="21"/>
        <end position="45"/>
    </location>
</feature>
<dbReference type="EMBL" id="VSRR010035367">
    <property type="protein sequence ID" value="MPC72764.1"/>
    <property type="molecule type" value="Genomic_DNA"/>
</dbReference>
<sequence>MAVRGGRRLGMESGERRGRRWVLLAWPVTLVVVTTLLCVTAATAANKQRKTALIEGDILIGALFSVHELPKQKTASTLTCGDVSARHTSVRLCATGAAARPISSRPGSLIGLLPRPISPPLLITARLH</sequence>
<reference evidence="2 3" key="1">
    <citation type="submission" date="2019-05" db="EMBL/GenBank/DDBJ databases">
        <title>Another draft genome of Portunus trituberculatus and its Hox gene families provides insights of decapod evolution.</title>
        <authorList>
            <person name="Jeong J.-H."/>
            <person name="Song I."/>
            <person name="Kim S."/>
            <person name="Choi T."/>
            <person name="Kim D."/>
            <person name="Ryu S."/>
            <person name="Kim W."/>
        </authorList>
    </citation>
    <scope>NUCLEOTIDE SEQUENCE [LARGE SCALE GENOMIC DNA]</scope>
    <source>
        <tissue evidence="2">Muscle</tissue>
    </source>
</reference>
<protein>
    <submittedName>
        <fullName evidence="2">Uncharacterized protein</fullName>
    </submittedName>
</protein>
<dbReference type="Proteomes" id="UP000324222">
    <property type="component" value="Unassembled WGS sequence"/>
</dbReference>
<accession>A0A5B7HWI4</accession>
<proteinExistence type="predicted"/>
<keyword evidence="3" id="KW-1185">Reference proteome</keyword>
<dbReference type="Gene3D" id="3.40.50.2300">
    <property type="match status" value="1"/>
</dbReference>
<evidence type="ECO:0000313" key="2">
    <source>
        <dbReference type="EMBL" id="MPC72764.1"/>
    </source>
</evidence>